<evidence type="ECO:0000313" key="2">
    <source>
        <dbReference type="Proteomes" id="UP001164746"/>
    </source>
</evidence>
<dbReference type="PANTHER" id="PTHR46104:SF1">
    <property type="entry name" value="GENE 9195-RELATED"/>
    <property type="match status" value="1"/>
</dbReference>
<accession>A0ABY7ELM9</accession>
<keyword evidence="2" id="KW-1185">Reference proteome</keyword>
<dbReference type="SUPFAM" id="SSF57184">
    <property type="entry name" value="Growth factor receptor domain"/>
    <property type="match status" value="1"/>
</dbReference>
<dbReference type="Proteomes" id="UP001164746">
    <property type="component" value="Chromosome 7"/>
</dbReference>
<organism evidence="1 2">
    <name type="scientific">Mya arenaria</name>
    <name type="common">Soft-shell clam</name>
    <dbReference type="NCBI Taxonomy" id="6604"/>
    <lineage>
        <taxon>Eukaryota</taxon>
        <taxon>Metazoa</taxon>
        <taxon>Spiralia</taxon>
        <taxon>Lophotrochozoa</taxon>
        <taxon>Mollusca</taxon>
        <taxon>Bivalvia</taxon>
        <taxon>Autobranchia</taxon>
        <taxon>Heteroconchia</taxon>
        <taxon>Euheterodonta</taxon>
        <taxon>Imparidentia</taxon>
        <taxon>Neoheterodontei</taxon>
        <taxon>Myida</taxon>
        <taxon>Myoidea</taxon>
        <taxon>Myidae</taxon>
        <taxon>Mya</taxon>
    </lineage>
</organism>
<reference evidence="1" key="1">
    <citation type="submission" date="2022-11" db="EMBL/GenBank/DDBJ databases">
        <title>Centuries of genome instability and evolution in soft-shell clam transmissible cancer (bioRxiv).</title>
        <authorList>
            <person name="Hart S.F.M."/>
            <person name="Yonemitsu M.A."/>
            <person name="Giersch R.M."/>
            <person name="Beal B.F."/>
            <person name="Arriagada G."/>
            <person name="Davis B.W."/>
            <person name="Ostrander E.A."/>
            <person name="Goff S.P."/>
            <person name="Metzger M.J."/>
        </authorList>
    </citation>
    <scope>NUCLEOTIDE SEQUENCE</scope>
    <source>
        <strain evidence="1">MELC-2E11</strain>
        <tissue evidence="1">Siphon/mantle</tissue>
    </source>
</reference>
<name>A0ABY7ELM9_MYAAR</name>
<feature type="non-terminal residue" evidence="1">
    <location>
        <position position="1"/>
    </location>
</feature>
<sequence length="271" mass="28718">MLGTSALWVSTPPNLMDFRIHKLIKSVPRVHVVPQALQHQKVVLQALTKLTARLVHQVTIAWPSVQTTQDTAELSGHYCLDGTTADNQYPCPAGTFNNLTGDRCPTGHFCVSNRAVILEHSCPAREPLITDSDQPIQSSCINCPPGYFCNAVIYGAISRSNVGNAASGDCSQCKPGYYCIGEGLTNVTGECKEADNLTSPSGPCGAGHYCTSGALSANPTMLSASQCPAGTVHPIVGDVCPIGYYCPEGMDNPIGCPTGTYQDLTSQDHCK</sequence>
<protein>
    <submittedName>
        <fullName evidence="1">Uncharacterized protein</fullName>
    </submittedName>
</protein>
<dbReference type="SMART" id="SM01411">
    <property type="entry name" value="Ephrin_rec_like"/>
    <property type="match status" value="3"/>
</dbReference>
<dbReference type="InterPro" id="IPR009030">
    <property type="entry name" value="Growth_fac_rcpt_cys_sf"/>
</dbReference>
<evidence type="ECO:0000313" key="1">
    <source>
        <dbReference type="EMBL" id="WAR09706.1"/>
    </source>
</evidence>
<gene>
    <name evidence="1" type="ORF">MAR_034782</name>
</gene>
<dbReference type="PANTHER" id="PTHR46104">
    <property type="entry name" value="GENE 9195-RELATED-RELATED"/>
    <property type="match status" value="1"/>
</dbReference>
<dbReference type="EMBL" id="CP111018">
    <property type="protein sequence ID" value="WAR09706.1"/>
    <property type="molecule type" value="Genomic_DNA"/>
</dbReference>
<proteinExistence type="predicted"/>